<accession>A0A8X7Q5Y6</accession>
<dbReference type="AlphaFoldDB" id="A0A8X7Q5Y6"/>
<gene>
    <name evidence="1" type="ORF">Bca52824_071405</name>
</gene>
<evidence type="ECO:0008006" key="3">
    <source>
        <dbReference type="Google" id="ProtNLM"/>
    </source>
</evidence>
<evidence type="ECO:0000313" key="2">
    <source>
        <dbReference type="Proteomes" id="UP000886595"/>
    </source>
</evidence>
<protein>
    <recommendedName>
        <fullName evidence="3">UspA domain-containing protein</fullName>
    </recommendedName>
</protein>
<dbReference type="PANTHER" id="PTHR31964">
    <property type="entry name" value="ADENINE NUCLEOTIDE ALPHA HYDROLASES-LIKE SUPERFAMILY PROTEIN"/>
    <property type="match status" value="1"/>
</dbReference>
<proteinExistence type="predicted"/>
<dbReference type="Proteomes" id="UP000886595">
    <property type="component" value="Unassembled WGS sequence"/>
</dbReference>
<dbReference type="EMBL" id="JAAMPC010000014">
    <property type="protein sequence ID" value="KAG2264326.1"/>
    <property type="molecule type" value="Genomic_DNA"/>
</dbReference>
<sequence>MVVIDENNSSYDVLVWVLQNLKAISDSNKLLIFAKQPQSSVTPISLSSSVAFAQLFYPFSPSGELIRLAQQKNMKIALGILEKAKKICGNHGIKADTFTDVGDPNEPIHKIIQERKVNLLVMSDQQNQSLKNDSLNLMVVRTTKSLYNLYASDYVKYMIVIVWGY</sequence>
<keyword evidence="2" id="KW-1185">Reference proteome</keyword>
<dbReference type="Gene3D" id="3.40.50.620">
    <property type="entry name" value="HUPs"/>
    <property type="match status" value="1"/>
</dbReference>
<comment type="caution">
    <text evidence="1">The sequence shown here is derived from an EMBL/GenBank/DDBJ whole genome shotgun (WGS) entry which is preliminary data.</text>
</comment>
<evidence type="ECO:0000313" key="1">
    <source>
        <dbReference type="EMBL" id="KAG2264326.1"/>
    </source>
</evidence>
<dbReference type="PANTHER" id="PTHR31964:SF134">
    <property type="entry name" value="ADENINE NUCLEOTIDE ALPHA HYDROLASES-LIKE SUPERFAMILY PROTEIN"/>
    <property type="match status" value="1"/>
</dbReference>
<dbReference type="SUPFAM" id="SSF52402">
    <property type="entry name" value="Adenine nucleotide alpha hydrolases-like"/>
    <property type="match status" value="1"/>
</dbReference>
<organism evidence="1 2">
    <name type="scientific">Brassica carinata</name>
    <name type="common">Ethiopian mustard</name>
    <name type="synonym">Abyssinian cabbage</name>
    <dbReference type="NCBI Taxonomy" id="52824"/>
    <lineage>
        <taxon>Eukaryota</taxon>
        <taxon>Viridiplantae</taxon>
        <taxon>Streptophyta</taxon>
        <taxon>Embryophyta</taxon>
        <taxon>Tracheophyta</taxon>
        <taxon>Spermatophyta</taxon>
        <taxon>Magnoliopsida</taxon>
        <taxon>eudicotyledons</taxon>
        <taxon>Gunneridae</taxon>
        <taxon>Pentapetalae</taxon>
        <taxon>rosids</taxon>
        <taxon>malvids</taxon>
        <taxon>Brassicales</taxon>
        <taxon>Brassicaceae</taxon>
        <taxon>Brassiceae</taxon>
        <taxon>Brassica</taxon>
    </lineage>
</organism>
<dbReference type="InterPro" id="IPR014729">
    <property type="entry name" value="Rossmann-like_a/b/a_fold"/>
</dbReference>
<name>A0A8X7Q5Y6_BRACI</name>
<reference evidence="1 2" key="1">
    <citation type="submission" date="2020-02" db="EMBL/GenBank/DDBJ databases">
        <authorList>
            <person name="Ma Q."/>
            <person name="Huang Y."/>
            <person name="Song X."/>
            <person name="Pei D."/>
        </authorList>
    </citation>
    <scope>NUCLEOTIDE SEQUENCE [LARGE SCALE GENOMIC DNA]</scope>
    <source>
        <strain evidence="1">Sxm20200214</strain>
        <tissue evidence="1">Leaf</tissue>
    </source>
</reference>
<dbReference type="OrthoDB" id="843225at2759"/>